<dbReference type="Proteomes" id="UP000067689">
    <property type="component" value="Chromosome"/>
</dbReference>
<dbReference type="STRING" id="2041.AERYTH_06730"/>
<evidence type="ECO:0008006" key="3">
    <source>
        <dbReference type="Google" id="ProtNLM"/>
    </source>
</evidence>
<dbReference type="InterPro" id="IPR019675">
    <property type="entry name" value="DUF2550"/>
</dbReference>
<evidence type="ECO:0000313" key="1">
    <source>
        <dbReference type="EMBL" id="ALX04405.1"/>
    </source>
</evidence>
<protein>
    <recommendedName>
        <fullName evidence="3">DUF2550 domain-containing protein</fullName>
    </recommendedName>
</protein>
<keyword evidence="2" id="KW-1185">Reference proteome</keyword>
<dbReference type="EMBL" id="CP011502">
    <property type="protein sequence ID" value="ALX04405.1"/>
    <property type="molecule type" value="Genomic_DNA"/>
</dbReference>
<accession>A0A0U4CG50</accession>
<dbReference type="Pfam" id="PF10739">
    <property type="entry name" value="DUF2550"/>
    <property type="match status" value="1"/>
</dbReference>
<sequence>MALSVLLLAVLVLRRRYLARRLGAFDLSINKRDAASAQGWTLGLAVYRGSTLEWYRTFSLRMRPAYRFTRDAMLVDGRREPVGGEVHAIHDGHVVVATDNGTAVRQLALTPAALTGLLAWLEASPPGRSVSTVV</sequence>
<proteinExistence type="predicted"/>
<name>A0A0U4CG50_9ACTN</name>
<dbReference type="KEGG" id="aer:AERYTH_06730"/>
<dbReference type="AlphaFoldDB" id="A0A0U4CG50"/>
<organism evidence="1 2">
    <name type="scientific">Aeromicrobium erythreum</name>
    <dbReference type="NCBI Taxonomy" id="2041"/>
    <lineage>
        <taxon>Bacteria</taxon>
        <taxon>Bacillati</taxon>
        <taxon>Actinomycetota</taxon>
        <taxon>Actinomycetes</taxon>
        <taxon>Propionibacteriales</taxon>
        <taxon>Nocardioidaceae</taxon>
        <taxon>Aeromicrobium</taxon>
    </lineage>
</organism>
<evidence type="ECO:0000313" key="2">
    <source>
        <dbReference type="Proteomes" id="UP000067689"/>
    </source>
</evidence>
<gene>
    <name evidence="1" type="ORF">AERYTH_06730</name>
</gene>
<reference evidence="1 2" key="1">
    <citation type="journal article" date="1991" name="Int. J. Syst. Bacteriol.">
        <title>Description of the erythromycin-producing bacterium Arthrobacter sp. strain NRRL B-3381 as Aeromicrobium erythreum gen. nov., sp. nov.</title>
        <authorList>
            <person name="Miller E.S."/>
            <person name="Woese C.R."/>
            <person name="Brenner S."/>
        </authorList>
    </citation>
    <scope>NUCLEOTIDE SEQUENCE [LARGE SCALE GENOMIC DNA]</scope>
    <source>
        <strain evidence="1 2">AR18</strain>
    </source>
</reference>
<dbReference type="PATRIC" id="fig|2041.4.peg.1409"/>